<dbReference type="PANTHER" id="PTHR45664:SF12">
    <property type="entry name" value="PANCREAS_DUODENUM HOMEOBOX PROTEIN 1"/>
    <property type="match status" value="1"/>
</dbReference>
<dbReference type="InterPro" id="IPR020479">
    <property type="entry name" value="HD_metazoa"/>
</dbReference>
<organism evidence="11 12">
    <name type="scientific">Pteropus alecto</name>
    <name type="common">Black flying fox</name>
    <dbReference type="NCBI Taxonomy" id="9402"/>
    <lineage>
        <taxon>Eukaryota</taxon>
        <taxon>Metazoa</taxon>
        <taxon>Chordata</taxon>
        <taxon>Craniata</taxon>
        <taxon>Vertebrata</taxon>
        <taxon>Euteleostomi</taxon>
        <taxon>Mammalia</taxon>
        <taxon>Eutheria</taxon>
        <taxon>Laurasiatheria</taxon>
        <taxon>Chiroptera</taxon>
        <taxon>Yinpterochiroptera</taxon>
        <taxon>Pteropodoidea</taxon>
        <taxon>Pteropodidae</taxon>
        <taxon>Pteropodinae</taxon>
        <taxon>Pteropus</taxon>
    </lineage>
</organism>
<comment type="similarity">
    <text evidence="4">Belongs to the Antp homeobox family. IPF1/XlHbox-8 subfamily.</text>
</comment>
<dbReference type="FunCoup" id="L5L5N0">
    <property type="interactions" value="111"/>
</dbReference>
<reference evidence="12" key="1">
    <citation type="journal article" date="2013" name="Science">
        <title>Comparative analysis of bat genomes provides insight into the evolution of flight and immunity.</title>
        <authorList>
            <person name="Zhang G."/>
            <person name="Cowled C."/>
            <person name="Shi Z."/>
            <person name="Huang Z."/>
            <person name="Bishop-Lilly K.A."/>
            <person name="Fang X."/>
            <person name="Wynne J.W."/>
            <person name="Xiong Z."/>
            <person name="Baker M.L."/>
            <person name="Zhao W."/>
            <person name="Tachedjian M."/>
            <person name="Zhu Y."/>
            <person name="Zhou P."/>
            <person name="Jiang X."/>
            <person name="Ng J."/>
            <person name="Yang L."/>
            <person name="Wu L."/>
            <person name="Xiao J."/>
            <person name="Feng Y."/>
            <person name="Chen Y."/>
            <person name="Sun X."/>
            <person name="Zhang Y."/>
            <person name="Marsh G.A."/>
            <person name="Crameri G."/>
            <person name="Broder C.C."/>
            <person name="Frey K.G."/>
            <person name="Wang L.F."/>
            <person name="Wang J."/>
        </authorList>
    </citation>
    <scope>NUCLEOTIDE SEQUENCE [LARGE SCALE GENOMIC DNA]</scope>
</reference>
<keyword evidence="12" id="KW-1185">Reference proteome</keyword>
<name>L5L5N0_PTEAL</name>
<proteinExistence type="inferred from homology"/>
<dbReference type="SUPFAM" id="SSF46689">
    <property type="entry name" value="Homeodomain-like"/>
    <property type="match status" value="1"/>
</dbReference>
<dbReference type="GO" id="GO:0000978">
    <property type="term" value="F:RNA polymerase II cis-regulatory region sequence-specific DNA binding"/>
    <property type="evidence" value="ECO:0007669"/>
    <property type="project" value="TreeGrafter"/>
</dbReference>
<keyword evidence="3 7" id="KW-0539">Nucleus</keyword>
<evidence type="ECO:0000313" key="12">
    <source>
        <dbReference type="Proteomes" id="UP000010552"/>
    </source>
</evidence>
<accession>L5L5N0</accession>
<dbReference type="PRINTS" id="PR00025">
    <property type="entry name" value="ANTENNAPEDIA"/>
</dbReference>
<evidence type="ECO:0000256" key="9">
    <source>
        <dbReference type="SAM" id="MobiDB-lite"/>
    </source>
</evidence>
<evidence type="ECO:0000256" key="4">
    <source>
        <dbReference type="ARBA" id="ARBA00038297"/>
    </source>
</evidence>
<evidence type="ECO:0000256" key="3">
    <source>
        <dbReference type="ARBA" id="ARBA00023242"/>
    </source>
</evidence>
<keyword evidence="1 7" id="KW-0238">DNA-binding</keyword>
<evidence type="ECO:0000256" key="5">
    <source>
        <dbReference type="ARBA" id="ARBA00040412"/>
    </source>
</evidence>
<dbReference type="InterPro" id="IPR009057">
    <property type="entry name" value="Homeodomain-like_sf"/>
</dbReference>
<sequence>MNGEEQYYAATQLYKDPCAFQRGPAPEFSASPPACLYMGRQPPPPPPPPFPGGLGALEQGSPPDISPYEVPPLGDDPAVAHLHHHLPAQLALPHPPAGPFPDGAEPGALEEPSRVQLPFPWMKSTKAHAWKGQWAGSAYSAEPEENKRTRTAYTRAQLLELEKEFLFNKYISRPRRVELAVMLNLTERHIKIWFQNRRMKWKKEEDKKRGCGTAAGSGGDVEPEQDCACVTTALQRRAPAAAGSAVTDEGSSLPVAATTHREGAAGLGPPGVDHRPWRFDGAAASGRRTELRFHAPVRFPASGETLANLRKEKRHFL</sequence>
<comment type="subcellular location">
    <subcellularLocation>
        <location evidence="7 8">Nucleus</location>
    </subcellularLocation>
</comment>
<dbReference type="eggNOG" id="KOG0489">
    <property type="taxonomic scope" value="Eukaryota"/>
</dbReference>
<evidence type="ECO:0000256" key="6">
    <source>
        <dbReference type="ARBA" id="ARBA00042152"/>
    </source>
</evidence>
<dbReference type="Pfam" id="PF00046">
    <property type="entry name" value="Homeodomain"/>
    <property type="match status" value="1"/>
</dbReference>
<dbReference type="GO" id="GO:0005634">
    <property type="term" value="C:nucleus"/>
    <property type="evidence" value="ECO:0007669"/>
    <property type="project" value="UniProtKB-SubCell"/>
</dbReference>
<dbReference type="GO" id="GO:0003309">
    <property type="term" value="P:type B pancreatic cell differentiation"/>
    <property type="evidence" value="ECO:0007669"/>
    <property type="project" value="TreeGrafter"/>
</dbReference>
<gene>
    <name evidence="11" type="ORF">PAL_GLEAN10006831</name>
</gene>
<dbReference type="CDD" id="cd00086">
    <property type="entry name" value="homeodomain"/>
    <property type="match status" value="1"/>
</dbReference>
<dbReference type="PANTHER" id="PTHR45664">
    <property type="entry name" value="PROTEIN ZERKNUELLT 1-RELATED"/>
    <property type="match status" value="1"/>
</dbReference>
<evidence type="ECO:0000256" key="8">
    <source>
        <dbReference type="RuleBase" id="RU000682"/>
    </source>
</evidence>
<dbReference type="PRINTS" id="PR00024">
    <property type="entry name" value="HOMEOBOX"/>
</dbReference>
<dbReference type="STRING" id="9402.L5L5N0"/>
<dbReference type="AlphaFoldDB" id="L5L5N0"/>
<evidence type="ECO:0000259" key="10">
    <source>
        <dbReference type="PROSITE" id="PS50071"/>
    </source>
</evidence>
<protein>
    <recommendedName>
        <fullName evidence="5">Pancreas/duodenum homeobox protein 1</fullName>
    </recommendedName>
    <alternativeName>
        <fullName evidence="6">Insulin promoter factor 1</fullName>
    </alternativeName>
</protein>
<evidence type="ECO:0000313" key="11">
    <source>
        <dbReference type="EMBL" id="ELK18745.1"/>
    </source>
</evidence>
<dbReference type="InterPro" id="IPR001356">
    <property type="entry name" value="HD"/>
</dbReference>
<dbReference type="GO" id="GO:0045944">
    <property type="term" value="P:positive regulation of transcription by RNA polymerase II"/>
    <property type="evidence" value="ECO:0007669"/>
    <property type="project" value="UniProtKB-ARBA"/>
</dbReference>
<dbReference type="Proteomes" id="UP000010552">
    <property type="component" value="Unassembled WGS sequence"/>
</dbReference>
<feature type="DNA-binding region" description="Homeobox" evidence="7">
    <location>
        <begin position="146"/>
        <end position="205"/>
    </location>
</feature>
<dbReference type="EMBL" id="KB030306">
    <property type="protein sequence ID" value="ELK18745.1"/>
    <property type="molecule type" value="Genomic_DNA"/>
</dbReference>
<dbReference type="InParanoid" id="L5L5N0"/>
<dbReference type="FunFam" id="1.10.10.60:FF:000176">
    <property type="entry name" value="pancreas/duodenum homeobox protein 1"/>
    <property type="match status" value="1"/>
</dbReference>
<dbReference type="GO" id="GO:0000981">
    <property type="term" value="F:DNA-binding transcription factor activity, RNA polymerase II-specific"/>
    <property type="evidence" value="ECO:0007669"/>
    <property type="project" value="InterPro"/>
</dbReference>
<dbReference type="InterPro" id="IPR017995">
    <property type="entry name" value="Homeobox_antennapedia"/>
</dbReference>
<feature type="compositionally biased region" description="Pro residues" evidence="9">
    <location>
        <begin position="41"/>
        <end position="51"/>
    </location>
</feature>
<feature type="domain" description="Homeobox" evidence="10">
    <location>
        <begin position="144"/>
        <end position="204"/>
    </location>
</feature>
<dbReference type="PROSITE" id="PS00027">
    <property type="entry name" value="HOMEOBOX_1"/>
    <property type="match status" value="1"/>
</dbReference>
<feature type="region of interest" description="Disordered" evidence="9">
    <location>
        <begin position="33"/>
        <end position="79"/>
    </location>
</feature>
<dbReference type="SMART" id="SM00389">
    <property type="entry name" value="HOX"/>
    <property type="match status" value="1"/>
</dbReference>
<evidence type="ECO:0000256" key="7">
    <source>
        <dbReference type="PROSITE-ProRule" id="PRU00108"/>
    </source>
</evidence>
<dbReference type="PROSITE" id="PS50071">
    <property type="entry name" value="HOMEOBOX_2"/>
    <property type="match status" value="1"/>
</dbReference>
<evidence type="ECO:0000256" key="1">
    <source>
        <dbReference type="ARBA" id="ARBA00023125"/>
    </source>
</evidence>
<evidence type="ECO:0000256" key="2">
    <source>
        <dbReference type="ARBA" id="ARBA00023155"/>
    </source>
</evidence>
<keyword evidence="2 7" id="KW-0371">Homeobox</keyword>
<dbReference type="Gene3D" id="1.10.10.60">
    <property type="entry name" value="Homeodomain-like"/>
    <property type="match status" value="1"/>
</dbReference>
<dbReference type="InterPro" id="IPR017970">
    <property type="entry name" value="Homeobox_CS"/>
</dbReference>